<sequence>MSKRCVALLSGGLDSMLAIRLMQEQGIEVEALNFKTLFTCCQDQSAQAAHDLGVRLTVVSQDDDYLELLRKPEYGYGKGANPCVDCRIYMFDKAKRFMEQIDAGFIISGEVVGQRPMSQKRTDLEVIAHHSHLDDLLLRPLSARVLHPTLPEREGWVDREKLYGFVGRSRKELIALGKKLGLRSLPTPSTGCALTEPLFSQKVFDLIQIQPQARRWDYEVLRQGRHFRFDAETKVMVGRNEAENDALKYAHQLPDAASTAYLYPANFLGPFALVAGRASEKAVAFAAGLLLKYGKFEGPGEPLVEVVQRDQPSRQVVAAVSDAVETARTLGSEPTSRRSQQPI</sequence>
<proteinExistence type="predicted"/>
<protein>
    <submittedName>
        <fullName evidence="5">Uncharacterized protein</fullName>
    </submittedName>
</protein>
<dbReference type="InterPro" id="IPR059101">
    <property type="entry name" value="NFACT-R_2"/>
</dbReference>
<dbReference type="Pfam" id="PF18297">
    <property type="entry name" value="NFACT-R_2"/>
    <property type="match status" value="1"/>
</dbReference>
<evidence type="ECO:0000256" key="1">
    <source>
        <dbReference type="ARBA" id="ARBA00022741"/>
    </source>
</evidence>
<dbReference type="KEGG" id="lcre:Pla8534_33780"/>
<accession>A0A518DUP5</accession>
<dbReference type="EMBL" id="CP036433">
    <property type="protein sequence ID" value="QDU95562.1"/>
    <property type="molecule type" value="Genomic_DNA"/>
</dbReference>
<dbReference type="Gene3D" id="3.40.50.620">
    <property type="entry name" value="HUPs"/>
    <property type="match status" value="1"/>
</dbReference>
<dbReference type="RefSeq" id="WP_197443349.1">
    <property type="nucleotide sequence ID" value="NZ_CP036433.1"/>
</dbReference>
<dbReference type="PANTHER" id="PTHR11933:SF6">
    <property type="entry name" value="THIL AANH DOMAIN-CONTAINING PROTEIN"/>
    <property type="match status" value="1"/>
</dbReference>
<dbReference type="InterPro" id="IPR014729">
    <property type="entry name" value="Rossmann-like_a/b/a_fold"/>
</dbReference>
<keyword evidence="1" id="KW-0547">Nucleotide-binding</keyword>
<reference evidence="5 6" key="1">
    <citation type="submission" date="2019-02" db="EMBL/GenBank/DDBJ databases">
        <title>Deep-cultivation of Planctomycetes and their phenomic and genomic characterization uncovers novel biology.</title>
        <authorList>
            <person name="Wiegand S."/>
            <person name="Jogler M."/>
            <person name="Boedeker C."/>
            <person name="Pinto D."/>
            <person name="Vollmers J."/>
            <person name="Rivas-Marin E."/>
            <person name="Kohn T."/>
            <person name="Peeters S.H."/>
            <person name="Heuer A."/>
            <person name="Rast P."/>
            <person name="Oberbeckmann S."/>
            <person name="Bunk B."/>
            <person name="Jeske O."/>
            <person name="Meyerdierks A."/>
            <person name="Storesund J.E."/>
            <person name="Kallscheuer N."/>
            <person name="Luecker S."/>
            <person name="Lage O.M."/>
            <person name="Pohl T."/>
            <person name="Merkel B.J."/>
            <person name="Hornburger P."/>
            <person name="Mueller R.-W."/>
            <person name="Bruemmer F."/>
            <person name="Labrenz M."/>
            <person name="Spormann A.M."/>
            <person name="Op den Camp H."/>
            <person name="Overmann J."/>
            <person name="Amann R."/>
            <person name="Jetten M.S.M."/>
            <person name="Mascher T."/>
            <person name="Medema M.H."/>
            <person name="Devos D.P."/>
            <person name="Kaster A.-K."/>
            <person name="Ovreas L."/>
            <person name="Rohde M."/>
            <person name="Galperin M.Y."/>
            <person name="Jogler C."/>
        </authorList>
    </citation>
    <scope>NUCLEOTIDE SEQUENCE [LARGE SCALE GENOMIC DNA]</scope>
    <source>
        <strain evidence="5 6">Pla85_3_4</strain>
    </source>
</reference>
<dbReference type="PANTHER" id="PTHR11933">
    <property type="entry name" value="TRNA 5-METHYLAMINOMETHYL-2-THIOURIDYLATE -METHYLTRANSFERASE"/>
    <property type="match status" value="1"/>
</dbReference>
<evidence type="ECO:0000256" key="2">
    <source>
        <dbReference type="ARBA" id="ARBA00022840"/>
    </source>
</evidence>
<gene>
    <name evidence="5" type="ORF">Pla8534_33780</name>
</gene>
<dbReference type="InterPro" id="IPR020536">
    <property type="entry name" value="ThiI_AANH"/>
</dbReference>
<keyword evidence="2" id="KW-0067">ATP-binding</keyword>
<keyword evidence="6" id="KW-1185">Reference proteome</keyword>
<evidence type="ECO:0000313" key="6">
    <source>
        <dbReference type="Proteomes" id="UP000317648"/>
    </source>
</evidence>
<dbReference type="Proteomes" id="UP000317648">
    <property type="component" value="Chromosome"/>
</dbReference>
<name>A0A518DUP5_9BACT</name>
<organism evidence="5 6">
    <name type="scientific">Lignipirellula cremea</name>
    <dbReference type="NCBI Taxonomy" id="2528010"/>
    <lineage>
        <taxon>Bacteria</taxon>
        <taxon>Pseudomonadati</taxon>
        <taxon>Planctomycetota</taxon>
        <taxon>Planctomycetia</taxon>
        <taxon>Pirellulales</taxon>
        <taxon>Pirellulaceae</taxon>
        <taxon>Lignipirellula</taxon>
    </lineage>
</organism>
<dbReference type="SUPFAM" id="SSF52402">
    <property type="entry name" value="Adenine nucleotide alpha hydrolases-like"/>
    <property type="match status" value="1"/>
</dbReference>
<feature type="domain" description="NFACT protein RNA binding" evidence="4">
    <location>
        <begin position="224"/>
        <end position="316"/>
    </location>
</feature>
<dbReference type="GO" id="GO:0004810">
    <property type="term" value="F:CCA tRNA nucleotidyltransferase activity"/>
    <property type="evidence" value="ECO:0007669"/>
    <property type="project" value="InterPro"/>
</dbReference>
<dbReference type="GO" id="GO:0005524">
    <property type="term" value="F:ATP binding"/>
    <property type="evidence" value="ECO:0007669"/>
    <property type="project" value="UniProtKB-KW"/>
</dbReference>
<evidence type="ECO:0000313" key="5">
    <source>
        <dbReference type="EMBL" id="QDU95562.1"/>
    </source>
</evidence>
<feature type="domain" description="Thil AANH" evidence="3">
    <location>
        <begin position="2"/>
        <end position="141"/>
    </location>
</feature>
<dbReference type="Pfam" id="PF02568">
    <property type="entry name" value="ThiI"/>
    <property type="match status" value="1"/>
</dbReference>
<evidence type="ECO:0000259" key="3">
    <source>
        <dbReference type="Pfam" id="PF02568"/>
    </source>
</evidence>
<dbReference type="AlphaFoldDB" id="A0A518DUP5"/>
<evidence type="ECO:0000259" key="4">
    <source>
        <dbReference type="Pfam" id="PF18297"/>
    </source>
</evidence>